<dbReference type="PROSITE" id="PS51257">
    <property type="entry name" value="PROKAR_LIPOPROTEIN"/>
    <property type="match status" value="1"/>
</dbReference>
<comment type="similarity">
    <text evidence="1">Belongs to the membrane fusion protein (MFP) (TC 8.A.1) family.</text>
</comment>
<dbReference type="PANTHER" id="PTHR30469:SF20">
    <property type="entry name" value="EFFLUX RND TRANSPORTER PERIPLASMIC ADAPTOR SUBUNIT"/>
    <property type="match status" value="1"/>
</dbReference>
<dbReference type="InterPro" id="IPR006143">
    <property type="entry name" value="RND_pump_MFP"/>
</dbReference>
<dbReference type="PANTHER" id="PTHR30469">
    <property type="entry name" value="MULTIDRUG RESISTANCE PROTEIN MDTA"/>
    <property type="match status" value="1"/>
</dbReference>
<accession>A4GI56</accession>
<dbReference type="Gene3D" id="2.40.50.100">
    <property type="match status" value="1"/>
</dbReference>
<proteinExistence type="inferred from homology"/>
<dbReference type="EMBL" id="EF089400">
    <property type="protein sequence ID" value="ABL97767.1"/>
    <property type="molecule type" value="Genomic_DNA"/>
</dbReference>
<dbReference type="SUPFAM" id="SSF111369">
    <property type="entry name" value="HlyD-like secretion proteins"/>
    <property type="match status" value="1"/>
</dbReference>
<dbReference type="InterPro" id="IPR058647">
    <property type="entry name" value="BSH_CzcB-like"/>
</dbReference>
<name>A4GI56_9BACT</name>
<evidence type="ECO:0000313" key="3">
    <source>
        <dbReference type="EMBL" id="ABL97767.1"/>
    </source>
</evidence>
<dbReference type="GO" id="GO:1990281">
    <property type="term" value="C:efflux pump complex"/>
    <property type="evidence" value="ECO:0007669"/>
    <property type="project" value="TreeGrafter"/>
</dbReference>
<dbReference type="Gene3D" id="2.40.30.170">
    <property type="match status" value="1"/>
</dbReference>
<evidence type="ECO:0000256" key="1">
    <source>
        <dbReference type="ARBA" id="ARBA00009477"/>
    </source>
</evidence>
<gene>
    <name evidence="3" type="ORF">MBMO_EB0-41B09.0037</name>
</gene>
<feature type="domain" description="CzcB-like barrel-sandwich hybrid" evidence="2">
    <location>
        <begin position="63"/>
        <end position="180"/>
    </location>
</feature>
<organism evidence="3">
    <name type="scientific">uncultured marine bacterium EB0_41B09</name>
    <dbReference type="NCBI Taxonomy" id="415438"/>
    <lineage>
        <taxon>Bacteria</taxon>
        <taxon>environmental samples</taxon>
    </lineage>
</organism>
<dbReference type="GO" id="GO:0015562">
    <property type="term" value="F:efflux transmembrane transporter activity"/>
    <property type="evidence" value="ECO:0007669"/>
    <property type="project" value="TreeGrafter"/>
</dbReference>
<evidence type="ECO:0000259" key="2">
    <source>
        <dbReference type="Pfam" id="PF25973"/>
    </source>
</evidence>
<dbReference type="Gene3D" id="2.40.420.20">
    <property type="match status" value="1"/>
</dbReference>
<dbReference type="NCBIfam" id="TIGR01730">
    <property type="entry name" value="RND_mfp"/>
    <property type="match status" value="1"/>
</dbReference>
<dbReference type="Pfam" id="PF25973">
    <property type="entry name" value="BSH_CzcB"/>
    <property type="match status" value="1"/>
</dbReference>
<sequence length="349" mass="38668">MKNITLLFIIFFISSCGQDEPVKETPIPKIAWMEVKVTGVEQTRKLSGQLNPREGAALSFNNGGYVTDVKVDLGTKVKKGQVLARLSQRDAKSLYLSSQADYVNKESYYNRMKVARESKAVSQQDVSDAKTELEIAASNLAINKKGLEDTVLRAPYDGIITFKDVDEAQQVYIGETLFKIDSGEGLEVSVFVPETLIKKLVQDKIYTVTFPAARGLEMKGALKEIGTQATRANSFPVVLYLTEQSSELRAGMTAEVLFVYYQDVAESILIPNSALGVGNQQSSFVYVYDQSTSRLKKVTVKPLNITNNDVYVQGNIKSGDIIAVAGVPYLRDNQEVILQEQDIEIFNFN</sequence>
<dbReference type="AlphaFoldDB" id="A4GI56"/>
<protein>
    <submittedName>
        <fullName evidence="3">Efflux transporter MFP subunit</fullName>
    </submittedName>
</protein>
<reference evidence="3" key="1">
    <citation type="journal article" date="2007" name="Environ. Microbiol.">
        <title>Proteorhodopsin photosystem gene clusters exhibit co-evolutionary trends and shared ancestry among diverse marine microbial phyla.</title>
        <authorList>
            <person name="McCarren J."/>
            <person name="Delong E.F."/>
        </authorList>
    </citation>
    <scope>NUCLEOTIDE SEQUENCE</scope>
</reference>